<feature type="transmembrane region" description="Helical" evidence="1">
    <location>
        <begin position="25"/>
        <end position="47"/>
    </location>
</feature>
<evidence type="ECO:0000313" key="2">
    <source>
        <dbReference type="EMBL" id="PJZ25407.1"/>
    </source>
</evidence>
<accession>A0A2M9XCI9</accession>
<keyword evidence="3" id="KW-1185">Reference proteome</keyword>
<evidence type="ECO:0000313" key="3">
    <source>
        <dbReference type="Proteomes" id="UP000232196"/>
    </source>
</evidence>
<dbReference type="Proteomes" id="UP000232196">
    <property type="component" value="Unassembled WGS sequence"/>
</dbReference>
<feature type="transmembrane region" description="Helical" evidence="1">
    <location>
        <begin position="112"/>
        <end position="130"/>
    </location>
</feature>
<organism evidence="2 3">
    <name type="scientific">Leptospira hartskeerlii</name>
    <dbReference type="NCBI Taxonomy" id="2023177"/>
    <lineage>
        <taxon>Bacteria</taxon>
        <taxon>Pseudomonadati</taxon>
        <taxon>Spirochaetota</taxon>
        <taxon>Spirochaetia</taxon>
        <taxon>Leptospirales</taxon>
        <taxon>Leptospiraceae</taxon>
        <taxon>Leptospira</taxon>
    </lineage>
</organism>
<comment type="caution">
    <text evidence="2">The sequence shown here is derived from an EMBL/GenBank/DDBJ whole genome shotgun (WGS) entry which is preliminary data.</text>
</comment>
<keyword evidence="1" id="KW-0472">Membrane</keyword>
<proteinExistence type="predicted"/>
<protein>
    <submittedName>
        <fullName evidence="2">Uncharacterized protein</fullName>
    </submittedName>
</protein>
<name>A0A2M9XCI9_9LEPT</name>
<keyword evidence="1" id="KW-0812">Transmembrane</keyword>
<keyword evidence="1" id="KW-1133">Transmembrane helix</keyword>
<dbReference type="AlphaFoldDB" id="A0A2M9XCI9"/>
<gene>
    <name evidence="2" type="ORF">CH357_10820</name>
</gene>
<sequence length="164" mass="18737">MSSVNPKNKKQVKKVPSSKRSSSPLFLLLVGIPFCFFLISAMLGSVLKLDRVSSEFAYENRLNPIEKAWRGLKLKVYAYEYGSDYRNKIPENEGRALGLIRESILESTLPRYLFLFLAIAVPFYFFVRLFKDKPQKKALWPVAITADPKSRKTSTLSPKKIGQN</sequence>
<reference evidence="2 3" key="1">
    <citation type="submission" date="2017-07" db="EMBL/GenBank/DDBJ databases">
        <title>Leptospira spp. isolated from tropical soils.</title>
        <authorList>
            <person name="Thibeaux R."/>
            <person name="Iraola G."/>
            <person name="Ferres I."/>
            <person name="Bierque E."/>
            <person name="Girault D."/>
            <person name="Soupe-Gilbert M.-E."/>
            <person name="Picardeau M."/>
            <person name="Goarant C."/>
        </authorList>
    </citation>
    <scope>NUCLEOTIDE SEQUENCE [LARGE SCALE GENOMIC DNA]</scope>
    <source>
        <strain evidence="2 3">MCA1-C-A1</strain>
    </source>
</reference>
<dbReference type="RefSeq" id="WP_100706753.1">
    <property type="nucleotide sequence ID" value="NZ_NPDL01000008.1"/>
</dbReference>
<dbReference type="OrthoDB" id="329480at2"/>
<dbReference type="EMBL" id="NPDN01000005">
    <property type="protein sequence ID" value="PJZ25407.1"/>
    <property type="molecule type" value="Genomic_DNA"/>
</dbReference>
<evidence type="ECO:0000256" key="1">
    <source>
        <dbReference type="SAM" id="Phobius"/>
    </source>
</evidence>